<dbReference type="Gene3D" id="3.20.20.70">
    <property type="entry name" value="Aldolase class I"/>
    <property type="match status" value="1"/>
</dbReference>
<evidence type="ECO:0000259" key="1">
    <source>
        <dbReference type="Pfam" id="PF03102"/>
    </source>
</evidence>
<dbReference type="EMBL" id="LNQE01000041">
    <property type="protein sequence ID" value="KUG29764.1"/>
    <property type="molecule type" value="Genomic_DNA"/>
</dbReference>
<proteinExistence type="predicted"/>
<organism evidence="2">
    <name type="scientific">hydrocarbon metagenome</name>
    <dbReference type="NCBI Taxonomy" id="938273"/>
    <lineage>
        <taxon>unclassified sequences</taxon>
        <taxon>metagenomes</taxon>
        <taxon>ecological metagenomes</taxon>
    </lineage>
</organism>
<feature type="domain" description="PseI/NeuA/B-like" evidence="1">
    <location>
        <begin position="21"/>
        <end position="224"/>
    </location>
</feature>
<dbReference type="Pfam" id="PF03102">
    <property type="entry name" value="NeuB"/>
    <property type="match status" value="1"/>
</dbReference>
<dbReference type="AlphaFoldDB" id="A0A0W8G9F9"/>
<dbReference type="SUPFAM" id="SSF51569">
    <property type="entry name" value="Aldolase"/>
    <property type="match status" value="1"/>
</dbReference>
<protein>
    <submittedName>
        <fullName evidence="2">N-acetylneuraminate synthase</fullName>
        <ecNumber evidence="2">2.5.1.56</ecNumber>
    </submittedName>
</protein>
<dbReference type="PANTHER" id="PTHR42966">
    <property type="entry name" value="N-ACETYLNEURAMINATE SYNTHASE"/>
    <property type="match status" value="1"/>
</dbReference>
<sequence>MEVIVEIGQNHNGDMELARELIRLAAASGADAAKFQVYDARALFPRQGNPWYDYNCKTELSRADVELLAEACAREGIEFLASVFDVERVGWLEDVGVARYKVASRSVRDRALLERLAATGKPLIVSLGMWDQAEFPAIPGAARVDYLYCVSEYPTPLGRLGLGRCDFSRYAGFSDHSVGLTAAMAALSLGARIVEKHFTLDKAMYGPDHEGSMDPDDLARLVRFRNELRLCLK</sequence>
<name>A0A0W8G9F9_9ZZZZ</name>
<dbReference type="EC" id="2.5.1.56" evidence="2"/>
<reference evidence="2" key="1">
    <citation type="journal article" date="2015" name="Proc. Natl. Acad. Sci. U.S.A.">
        <title>Networks of energetic and metabolic interactions define dynamics in microbial communities.</title>
        <authorList>
            <person name="Embree M."/>
            <person name="Liu J.K."/>
            <person name="Al-Bassam M.M."/>
            <person name="Zengler K."/>
        </authorList>
    </citation>
    <scope>NUCLEOTIDE SEQUENCE</scope>
</reference>
<dbReference type="InterPro" id="IPR051690">
    <property type="entry name" value="PseI-like"/>
</dbReference>
<dbReference type="GO" id="GO:0050462">
    <property type="term" value="F:N-acetylneuraminate synthase activity"/>
    <property type="evidence" value="ECO:0007669"/>
    <property type="project" value="UniProtKB-EC"/>
</dbReference>
<comment type="caution">
    <text evidence="2">The sequence shown here is derived from an EMBL/GenBank/DDBJ whole genome shotgun (WGS) entry which is preliminary data.</text>
</comment>
<dbReference type="InterPro" id="IPR013132">
    <property type="entry name" value="PseI/NeuA/B-like_N"/>
</dbReference>
<dbReference type="GO" id="GO:0047444">
    <property type="term" value="F:N-acylneuraminate-9-phosphate synthase activity"/>
    <property type="evidence" value="ECO:0007669"/>
    <property type="project" value="TreeGrafter"/>
</dbReference>
<dbReference type="GO" id="GO:0016051">
    <property type="term" value="P:carbohydrate biosynthetic process"/>
    <property type="evidence" value="ECO:0007669"/>
    <property type="project" value="InterPro"/>
</dbReference>
<dbReference type="InterPro" id="IPR013785">
    <property type="entry name" value="Aldolase_TIM"/>
</dbReference>
<keyword evidence="2" id="KW-0808">Transferase</keyword>
<dbReference type="PANTHER" id="PTHR42966:SF1">
    <property type="entry name" value="SIALIC ACID SYNTHASE"/>
    <property type="match status" value="1"/>
</dbReference>
<evidence type="ECO:0000313" key="2">
    <source>
        <dbReference type="EMBL" id="KUG29764.1"/>
    </source>
</evidence>
<gene>
    <name evidence="2" type="ORF">ASZ90_000346</name>
</gene>
<accession>A0A0W8G9F9</accession>